<name>A0A0F8ZVJ6_9ZZZZ</name>
<protein>
    <submittedName>
        <fullName evidence="2">Uncharacterized protein</fullName>
    </submittedName>
</protein>
<dbReference type="EMBL" id="LAZR01049310">
    <property type="protein sequence ID" value="KKK89950.1"/>
    <property type="molecule type" value="Genomic_DNA"/>
</dbReference>
<proteinExistence type="predicted"/>
<feature type="coiled-coil region" evidence="1">
    <location>
        <begin position="9"/>
        <end position="36"/>
    </location>
</feature>
<sequence length="66" mass="7945">MARPIFVPNHSLSQNLQKLELELAVLKQDCHDQDMKIRDLTSDLKHWRELTRTVQQELFETRRKSE</sequence>
<organism evidence="2">
    <name type="scientific">marine sediment metagenome</name>
    <dbReference type="NCBI Taxonomy" id="412755"/>
    <lineage>
        <taxon>unclassified sequences</taxon>
        <taxon>metagenomes</taxon>
        <taxon>ecological metagenomes</taxon>
    </lineage>
</organism>
<keyword evidence="1" id="KW-0175">Coiled coil</keyword>
<evidence type="ECO:0000313" key="2">
    <source>
        <dbReference type="EMBL" id="KKK89950.1"/>
    </source>
</evidence>
<dbReference type="AlphaFoldDB" id="A0A0F8ZVJ6"/>
<gene>
    <name evidence="2" type="ORF">LCGC14_2727990</name>
</gene>
<accession>A0A0F8ZVJ6</accession>
<comment type="caution">
    <text evidence="2">The sequence shown here is derived from an EMBL/GenBank/DDBJ whole genome shotgun (WGS) entry which is preliminary data.</text>
</comment>
<evidence type="ECO:0000256" key="1">
    <source>
        <dbReference type="SAM" id="Coils"/>
    </source>
</evidence>
<reference evidence="2" key="1">
    <citation type="journal article" date="2015" name="Nature">
        <title>Complex archaea that bridge the gap between prokaryotes and eukaryotes.</title>
        <authorList>
            <person name="Spang A."/>
            <person name="Saw J.H."/>
            <person name="Jorgensen S.L."/>
            <person name="Zaremba-Niedzwiedzka K."/>
            <person name="Martijn J."/>
            <person name="Lind A.E."/>
            <person name="van Eijk R."/>
            <person name="Schleper C."/>
            <person name="Guy L."/>
            <person name="Ettema T.J."/>
        </authorList>
    </citation>
    <scope>NUCLEOTIDE SEQUENCE</scope>
</reference>